<evidence type="ECO:0008006" key="3">
    <source>
        <dbReference type="Google" id="ProtNLM"/>
    </source>
</evidence>
<dbReference type="RefSeq" id="WP_055333308.1">
    <property type="nucleotide sequence ID" value="NZ_CDNF01000003.1"/>
</dbReference>
<accession>A0A0C7IAM5</accession>
<gene>
    <name evidence="1" type="ORF">R28058_16331</name>
</gene>
<reference evidence="1 2" key="1">
    <citation type="submission" date="2015-01" db="EMBL/GenBank/DDBJ databases">
        <authorList>
            <person name="Aslett A.Martin."/>
            <person name="De Silva Nishadi"/>
        </authorList>
    </citation>
    <scope>NUCLEOTIDE SEQUENCE [LARGE SCALE GENOMIC DNA]</scope>
    <source>
        <strain evidence="1 2">R28058</strain>
    </source>
</reference>
<evidence type="ECO:0000313" key="1">
    <source>
        <dbReference type="EMBL" id="CEQ03900.1"/>
    </source>
</evidence>
<dbReference type="Proteomes" id="UP000049127">
    <property type="component" value="Unassembled WGS sequence"/>
</dbReference>
<dbReference type="AlphaFoldDB" id="A0A0C7IAM5"/>
<sequence length="197" mass="23229">MQRKCNYSCRNKLNSSYIKWLLEILGPVILGSKPCEILNISSRDENKESKIIEIQGFFNNCSRITYEIIYMEDGSLRLLFLNEKALNEVLNNKKCLNFLKYLGYPEKFSVKSYKNVLIDKLRTKDFPHEIGIFLGYPLKDVVGFMGYGNYKLSKIKYWKVYGDTEISDNIYNKFLYHREKMRKILELNTLDSLKVVV</sequence>
<name>A0A0C7IAM5_PARSO</name>
<organism evidence="1 2">
    <name type="scientific">Paraclostridium sordellii</name>
    <name type="common">Clostridium sordellii</name>
    <dbReference type="NCBI Taxonomy" id="1505"/>
    <lineage>
        <taxon>Bacteria</taxon>
        <taxon>Bacillati</taxon>
        <taxon>Bacillota</taxon>
        <taxon>Clostridia</taxon>
        <taxon>Peptostreptococcales</taxon>
        <taxon>Peptostreptococcaceae</taxon>
        <taxon>Paraclostridium</taxon>
    </lineage>
</organism>
<evidence type="ECO:0000313" key="2">
    <source>
        <dbReference type="Proteomes" id="UP000049127"/>
    </source>
</evidence>
<proteinExistence type="predicted"/>
<dbReference type="InterPro" id="IPR024523">
    <property type="entry name" value="DUF3793"/>
</dbReference>
<dbReference type="OrthoDB" id="5393676at2"/>
<dbReference type="EMBL" id="CEKZ01000003">
    <property type="protein sequence ID" value="CEQ03900.1"/>
    <property type="molecule type" value="Genomic_DNA"/>
</dbReference>
<dbReference type="Pfam" id="PF12672">
    <property type="entry name" value="DUF3793"/>
    <property type="match status" value="1"/>
</dbReference>
<protein>
    <recommendedName>
        <fullName evidence="3">DUF3793 family protein</fullName>
    </recommendedName>
</protein>